<accession>A0A9W9NA67</accession>
<evidence type="ECO:0000313" key="1">
    <source>
        <dbReference type="EMBL" id="KAJ5216097.1"/>
    </source>
</evidence>
<sequence length="428" mass="47838">MSLSSSQLRWGRVLLILLGVLALLYRFWPVPPNQISITQHPHDWVWDEIPIIENQTLGFGKVFAINLPNRPDKRDNLVLGSSVCNFQVEFVDGVIPDAIPPKTYPYNWNPHHTPSEYAARRAHLNGIRRIVEQGLGSGVIIEDDADWDINIKTQLQSFALAIRGLQGTTNSPTSSPYGDDWDILWLGHCGLECKTNLPYYQSADDPTVPEARHFLPYWREPPPVERPDRSRMVCTAKDAVCTSFYAVSYHGAQKLLAALSVNPSGLAEEIDIGAQMDVALGRMCGHGYLRCFAPYPAITGTFRSAGAAEKGSDIHQEGEGDTVSFASWGMLYSTMLNVQRLLRGQPIKATWGDVDKPMMVPEHIGVREGKLYMKTKNGPQIVETVAVDEKYRSRRAMGMVIELFIEASSLLHSSPKDIFPAEWEVNMM</sequence>
<dbReference type="RefSeq" id="XP_058311910.1">
    <property type="nucleotide sequence ID" value="XM_058449566.1"/>
</dbReference>
<reference evidence="1" key="2">
    <citation type="journal article" date="2023" name="IMA Fungus">
        <title>Comparative genomic study of the Penicillium genus elucidates a diverse pangenome and 15 lateral gene transfer events.</title>
        <authorList>
            <person name="Petersen C."/>
            <person name="Sorensen T."/>
            <person name="Nielsen M.R."/>
            <person name="Sondergaard T.E."/>
            <person name="Sorensen J.L."/>
            <person name="Fitzpatrick D.A."/>
            <person name="Frisvad J.C."/>
            <person name="Nielsen K.L."/>
        </authorList>
    </citation>
    <scope>NUCLEOTIDE SEQUENCE</scope>
    <source>
        <strain evidence="1">IBT 15544</strain>
    </source>
</reference>
<dbReference type="Proteomes" id="UP001150904">
    <property type="component" value="Unassembled WGS sequence"/>
</dbReference>
<dbReference type="OrthoDB" id="47375at2759"/>
<dbReference type="InterPro" id="IPR002654">
    <property type="entry name" value="Glyco_trans_25"/>
</dbReference>
<dbReference type="AlphaFoldDB" id="A0A9W9NA67"/>
<organism evidence="1 2">
    <name type="scientific">Penicillium cinerascens</name>
    <dbReference type="NCBI Taxonomy" id="70096"/>
    <lineage>
        <taxon>Eukaryota</taxon>
        <taxon>Fungi</taxon>
        <taxon>Dikarya</taxon>
        <taxon>Ascomycota</taxon>
        <taxon>Pezizomycotina</taxon>
        <taxon>Eurotiomycetes</taxon>
        <taxon>Eurotiomycetidae</taxon>
        <taxon>Eurotiales</taxon>
        <taxon>Aspergillaceae</taxon>
        <taxon>Penicillium</taxon>
    </lineage>
</organism>
<name>A0A9W9NA67_9EURO</name>
<protein>
    <recommendedName>
        <fullName evidence="3">Glycosyltransferase family 25 protein</fullName>
    </recommendedName>
</protein>
<gene>
    <name evidence="1" type="ORF">N7498_002504</name>
</gene>
<proteinExistence type="predicted"/>
<reference evidence="1" key="1">
    <citation type="submission" date="2022-12" db="EMBL/GenBank/DDBJ databases">
        <authorList>
            <person name="Petersen C."/>
        </authorList>
    </citation>
    <scope>NUCLEOTIDE SEQUENCE</scope>
    <source>
        <strain evidence="1">IBT 15544</strain>
    </source>
</reference>
<dbReference type="GeneID" id="83176867"/>
<keyword evidence="2" id="KW-1185">Reference proteome</keyword>
<evidence type="ECO:0008006" key="3">
    <source>
        <dbReference type="Google" id="ProtNLM"/>
    </source>
</evidence>
<comment type="caution">
    <text evidence="1">The sequence shown here is derived from an EMBL/GenBank/DDBJ whole genome shotgun (WGS) entry which is preliminary data.</text>
</comment>
<evidence type="ECO:0000313" key="2">
    <source>
        <dbReference type="Proteomes" id="UP001150904"/>
    </source>
</evidence>
<dbReference type="EMBL" id="JAPQKR010000005">
    <property type="protein sequence ID" value="KAJ5216097.1"/>
    <property type="molecule type" value="Genomic_DNA"/>
</dbReference>
<dbReference type="CDD" id="cd06532">
    <property type="entry name" value="Glyco_transf_25"/>
    <property type="match status" value="1"/>
</dbReference>